<evidence type="ECO:0000259" key="7">
    <source>
        <dbReference type="PROSITE" id="PS51918"/>
    </source>
</evidence>
<name>A0ABX7S9R9_9BACT</name>
<dbReference type="InterPro" id="IPR006638">
    <property type="entry name" value="Elp3/MiaA/NifB-like_rSAM"/>
</dbReference>
<comment type="cofactor">
    <cofactor evidence="1">
        <name>[4Fe-4S] cluster</name>
        <dbReference type="ChEBI" id="CHEBI:49883"/>
    </cofactor>
</comment>
<sequence>MKKIKKMYTDFYVHTLNRYGIRKEAQEFPMMVVLSITYVCNAKCPSCPYTNSEIRNSYEKALYIREDTFKIIADQCGEYGAYIRFTGGGEPLIHPKAVELAEYAKKVGARVSIITNGSLLDKEKSYRLLKANVDMIEISVDAADKKTYESVRKGLSWEILLENVANFVKMRNEMKSSTKIIVSAINQEGVDIDEVEKFWRDKVDHVQLRKYLTWGFLNPEKSQDPLPYLPDEAPCPWLFERLNIDTYGNVSMCGYDIAFSTHLGNVHEKSIKEIWKGEEFQKLRKLHLEGRMNEIELCRTCTDRKYRTWTYNFYKLVEIAEENRKKKIEDQR</sequence>
<dbReference type="InterPro" id="IPR023885">
    <property type="entry name" value="4Fe4S-binding_SPASM_dom"/>
</dbReference>
<dbReference type="SFLD" id="SFLDG01067">
    <property type="entry name" value="SPASM/twitch_domain_containing"/>
    <property type="match status" value="1"/>
</dbReference>
<dbReference type="Proteomes" id="UP000671862">
    <property type="component" value="Chromosome"/>
</dbReference>
<dbReference type="Pfam" id="PF04055">
    <property type="entry name" value="Radical_SAM"/>
    <property type="match status" value="1"/>
</dbReference>
<dbReference type="Gene3D" id="3.20.20.70">
    <property type="entry name" value="Aldolase class I"/>
    <property type="match status" value="1"/>
</dbReference>
<keyword evidence="5" id="KW-0408">Iron</keyword>
<protein>
    <submittedName>
        <fullName evidence="8">Radical SAM protein</fullName>
    </submittedName>
</protein>
<keyword evidence="4" id="KW-0479">Metal-binding</keyword>
<dbReference type="SUPFAM" id="SSF102114">
    <property type="entry name" value="Radical SAM enzymes"/>
    <property type="match status" value="1"/>
</dbReference>
<dbReference type="CDD" id="cd01335">
    <property type="entry name" value="Radical_SAM"/>
    <property type="match status" value="1"/>
</dbReference>
<evidence type="ECO:0000313" key="8">
    <source>
        <dbReference type="EMBL" id="QTA38630.1"/>
    </source>
</evidence>
<dbReference type="SFLD" id="SFLDS00029">
    <property type="entry name" value="Radical_SAM"/>
    <property type="match status" value="1"/>
</dbReference>
<dbReference type="InterPro" id="IPR013785">
    <property type="entry name" value="Aldolase_TIM"/>
</dbReference>
<dbReference type="PANTHER" id="PTHR11228">
    <property type="entry name" value="RADICAL SAM DOMAIN PROTEIN"/>
    <property type="match status" value="1"/>
</dbReference>
<dbReference type="InterPro" id="IPR034391">
    <property type="entry name" value="AdoMet-like_SPASM_containing"/>
</dbReference>
<dbReference type="InterPro" id="IPR058240">
    <property type="entry name" value="rSAM_sf"/>
</dbReference>
<keyword evidence="6" id="KW-0411">Iron-sulfur</keyword>
<evidence type="ECO:0000256" key="1">
    <source>
        <dbReference type="ARBA" id="ARBA00001966"/>
    </source>
</evidence>
<evidence type="ECO:0000313" key="9">
    <source>
        <dbReference type="Proteomes" id="UP000671862"/>
    </source>
</evidence>
<dbReference type="InterPro" id="IPR007197">
    <property type="entry name" value="rSAM"/>
</dbReference>
<keyword evidence="9" id="KW-1185">Reference proteome</keyword>
<keyword evidence="2" id="KW-0004">4Fe-4S</keyword>
<organism evidence="8 9">
    <name type="scientific">Thermosipho ferrireducens</name>
    <dbReference type="NCBI Taxonomy" id="2571116"/>
    <lineage>
        <taxon>Bacteria</taxon>
        <taxon>Thermotogati</taxon>
        <taxon>Thermotogota</taxon>
        <taxon>Thermotogae</taxon>
        <taxon>Thermotogales</taxon>
        <taxon>Fervidobacteriaceae</taxon>
        <taxon>Thermosipho</taxon>
    </lineage>
</organism>
<proteinExistence type="predicted"/>
<evidence type="ECO:0000256" key="5">
    <source>
        <dbReference type="ARBA" id="ARBA00023004"/>
    </source>
</evidence>
<reference evidence="8 9" key="1">
    <citation type="submission" date="2021-03" db="EMBL/GenBank/DDBJ databases">
        <title>Thermosipho ferrireducens sp.nov., an anaerobic thermophilic iron-reducing bacterium isolated from a deep-sea hydrothermal sulfide deposits.</title>
        <authorList>
            <person name="Zeng X."/>
            <person name="Chen Y."/>
            <person name="Shao Z."/>
        </authorList>
    </citation>
    <scope>NUCLEOTIDE SEQUENCE [LARGE SCALE GENOMIC DNA]</scope>
    <source>
        <strain evidence="8 9">JL129W03</strain>
    </source>
</reference>
<dbReference type="Pfam" id="PF13186">
    <property type="entry name" value="SPASM"/>
    <property type="match status" value="1"/>
</dbReference>
<evidence type="ECO:0000256" key="4">
    <source>
        <dbReference type="ARBA" id="ARBA00022723"/>
    </source>
</evidence>
<dbReference type="SMART" id="SM00729">
    <property type="entry name" value="Elp3"/>
    <property type="match status" value="1"/>
</dbReference>
<evidence type="ECO:0000256" key="2">
    <source>
        <dbReference type="ARBA" id="ARBA00022485"/>
    </source>
</evidence>
<accession>A0ABX7S9R9</accession>
<evidence type="ECO:0000256" key="3">
    <source>
        <dbReference type="ARBA" id="ARBA00022691"/>
    </source>
</evidence>
<dbReference type="SFLD" id="SFLDG01387">
    <property type="entry name" value="BtrN-like_SPASM_domain_contain"/>
    <property type="match status" value="1"/>
</dbReference>
<dbReference type="PANTHER" id="PTHR11228:SF34">
    <property type="entry name" value="TUNGSTEN-CONTAINING ALDEHYDE FERREDOXIN OXIDOREDUCTASE COFACTOR MODIFYING PROTEIN"/>
    <property type="match status" value="1"/>
</dbReference>
<dbReference type="InterPro" id="IPR050377">
    <property type="entry name" value="Radical_SAM_PqqE_MftC-like"/>
</dbReference>
<feature type="domain" description="Radical SAM core" evidence="7">
    <location>
        <begin position="26"/>
        <end position="245"/>
    </location>
</feature>
<dbReference type="RefSeq" id="WP_207567350.1">
    <property type="nucleotide sequence ID" value="NZ_CP071446.1"/>
</dbReference>
<dbReference type="EMBL" id="CP071446">
    <property type="protein sequence ID" value="QTA38630.1"/>
    <property type="molecule type" value="Genomic_DNA"/>
</dbReference>
<evidence type="ECO:0000256" key="6">
    <source>
        <dbReference type="ARBA" id="ARBA00023014"/>
    </source>
</evidence>
<dbReference type="PROSITE" id="PS51918">
    <property type="entry name" value="RADICAL_SAM"/>
    <property type="match status" value="1"/>
</dbReference>
<dbReference type="CDD" id="cd21109">
    <property type="entry name" value="SPASM"/>
    <property type="match status" value="1"/>
</dbReference>
<keyword evidence="3" id="KW-0949">S-adenosyl-L-methionine</keyword>
<gene>
    <name evidence="8" type="ORF">JYK00_03735</name>
</gene>